<feature type="domain" description="DUF7752" evidence="12">
    <location>
        <begin position="1058"/>
        <end position="1160"/>
    </location>
</feature>
<evidence type="ECO:0000256" key="8">
    <source>
        <dbReference type="RuleBase" id="RU363098"/>
    </source>
</evidence>
<evidence type="ECO:0000256" key="6">
    <source>
        <dbReference type="ARBA" id="ARBA00023158"/>
    </source>
</evidence>
<dbReference type="Pfam" id="PF24642">
    <property type="entry name" value="DUF7636"/>
    <property type="match status" value="1"/>
</dbReference>
<dbReference type="WBParaSite" id="Csp11.Scaffold630.g17871.t2">
    <property type="protein sequence ID" value="Csp11.Scaffold630.g17871.t2"/>
    <property type="gene ID" value="Csp11.Scaffold630.g17871"/>
</dbReference>
<evidence type="ECO:0000256" key="7">
    <source>
        <dbReference type="ARBA" id="ARBA00048744"/>
    </source>
</evidence>
<dbReference type="STRING" id="1561998.A0A1I7UNX5"/>
<evidence type="ECO:0000259" key="11">
    <source>
        <dbReference type="Pfam" id="PF24642"/>
    </source>
</evidence>
<feature type="region of interest" description="Disordered" evidence="9">
    <location>
        <begin position="756"/>
        <end position="784"/>
    </location>
</feature>
<dbReference type="GO" id="GO:0003723">
    <property type="term" value="F:RNA binding"/>
    <property type="evidence" value="ECO:0007669"/>
    <property type="project" value="UniProtKB-KW"/>
</dbReference>
<dbReference type="InterPro" id="IPR056053">
    <property type="entry name" value="DUF7636"/>
</dbReference>
<reference evidence="15" key="1">
    <citation type="submission" date="2016-11" db="UniProtKB">
        <authorList>
            <consortium name="WormBaseParasite"/>
        </authorList>
    </citation>
    <scope>IDENTIFICATION</scope>
</reference>
<evidence type="ECO:0000259" key="10">
    <source>
        <dbReference type="Pfam" id="PF05183"/>
    </source>
</evidence>
<evidence type="ECO:0000256" key="1">
    <source>
        <dbReference type="ARBA" id="ARBA00005762"/>
    </source>
</evidence>
<dbReference type="Pfam" id="PF05183">
    <property type="entry name" value="RdRP"/>
    <property type="match status" value="1"/>
</dbReference>
<dbReference type="InterPro" id="IPR007855">
    <property type="entry name" value="RDRP"/>
</dbReference>
<evidence type="ECO:0000259" key="13">
    <source>
        <dbReference type="Pfam" id="PF26253"/>
    </source>
</evidence>
<keyword evidence="2 8" id="KW-0696">RNA-directed RNA polymerase</keyword>
<feature type="domain" description="DUF7636" evidence="11">
    <location>
        <begin position="1211"/>
        <end position="1320"/>
    </location>
</feature>
<evidence type="ECO:0000259" key="12">
    <source>
        <dbReference type="Pfam" id="PF24934"/>
    </source>
</evidence>
<evidence type="ECO:0000256" key="2">
    <source>
        <dbReference type="ARBA" id="ARBA00022484"/>
    </source>
</evidence>
<name>A0A1I7UNX5_9PELO</name>
<dbReference type="EC" id="2.7.7.48" evidence="8"/>
<keyword evidence="14" id="KW-1185">Reference proteome</keyword>
<dbReference type="GO" id="GO:0030422">
    <property type="term" value="P:siRNA processing"/>
    <property type="evidence" value="ECO:0007669"/>
    <property type="project" value="TreeGrafter"/>
</dbReference>
<keyword evidence="4 8" id="KW-0548">Nucleotidyltransferase</keyword>
<dbReference type="eggNOG" id="KOG0988">
    <property type="taxonomic scope" value="Eukaryota"/>
</dbReference>
<comment type="catalytic activity">
    <reaction evidence="7 8">
        <text>RNA(n) + a ribonucleoside 5'-triphosphate = RNA(n+1) + diphosphate</text>
        <dbReference type="Rhea" id="RHEA:21248"/>
        <dbReference type="Rhea" id="RHEA-COMP:14527"/>
        <dbReference type="Rhea" id="RHEA-COMP:17342"/>
        <dbReference type="ChEBI" id="CHEBI:33019"/>
        <dbReference type="ChEBI" id="CHEBI:61557"/>
        <dbReference type="ChEBI" id="CHEBI:140395"/>
        <dbReference type="EC" id="2.7.7.48"/>
    </reaction>
</comment>
<dbReference type="Proteomes" id="UP000095282">
    <property type="component" value="Unplaced"/>
</dbReference>
<protein>
    <recommendedName>
        <fullName evidence="8">RNA-dependent RNA polymerase</fullName>
        <ecNumber evidence="8">2.7.7.48</ecNumber>
    </recommendedName>
</protein>
<dbReference type="PANTHER" id="PTHR23079">
    <property type="entry name" value="RNA-DEPENDENT RNA POLYMERASE"/>
    <property type="match status" value="1"/>
</dbReference>
<keyword evidence="3 8" id="KW-0808">Transferase</keyword>
<dbReference type="GO" id="GO:0031380">
    <property type="term" value="C:nuclear RNA-directed RNA polymerase complex"/>
    <property type="evidence" value="ECO:0007669"/>
    <property type="project" value="TreeGrafter"/>
</dbReference>
<dbReference type="GO" id="GO:0003968">
    <property type="term" value="F:RNA-directed RNA polymerase activity"/>
    <property type="evidence" value="ECO:0007669"/>
    <property type="project" value="UniProtKB-KW"/>
</dbReference>
<dbReference type="Pfam" id="PF26253">
    <property type="entry name" value="RdRP_head"/>
    <property type="match status" value="1"/>
</dbReference>
<feature type="domain" description="RDRP core" evidence="10">
    <location>
        <begin position="200"/>
        <end position="814"/>
    </location>
</feature>
<comment type="similarity">
    <text evidence="1 8">Belongs to the RdRP family.</text>
</comment>
<feature type="compositionally biased region" description="Basic and acidic residues" evidence="9">
    <location>
        <begin position="1242"/>
        <end position="1268"/>
    </location>
</feature>
<organism evidence="14 15">
    <name type="scientific">Caenorhabditis tropicalis</name>
    <dbReference type="NCBI Taxonomy" id="1561998"/>
    <lineage>
        <taxon>Eukaryota</taxon>
        <taxon>Metazoa</taxon>
        <taxon>Ecdysozoa</taxon>
        <taxon>Nematoda</taxon>
        <taxon>Chromadorea</taxon>
        <taxon>Rhabditida</taxon>
        <taxon>Rhabditina</taxon>
        <taxon>Rhabditomorpha</taxon>
        <taxon>Rhabditoidea</taxon>
        <taxon>Rhabditidae</taxon>
        <taxon>Peloderinae</taxon>
        <taxon>Caenorhabditis</taxon>
    </lineage>
</organism>
<sequence length="1324" mass="154479">MKLWTRAVRSLLYKEIYEILCRLRARTRVSIEFAHFPFINVPVGKRTPYARWAIQGSKEMPATDSNSPIYNEFLLELFPPKYKIVDGKSIDVNDERKFAITYLIECLLSRGAIVKDQLLTDINEWDRFLELIVRYYRIDDKLCEAALEDLVHLIDGRKRIGCIVKCLSRICEKRLEMQMINGLSEKEIRDGYQIVRKVIFTPTRVIYVAPETIMGNRVLRKFDKDGTRVLRITFRDDNNGRMRTNVTEELLERTARKYLENGVRVANRDFGFLGCSNSQMRDNGAYFMVRYTQDQLKRYQEKTGNTKPPPDYKPLIKEVRRHLGRFENTGNIPKMMARFGQCFTQSTMTGVELNWSNYMKTFDFDGGTTVAGEKYTFSDGVGVMSFQFAQDLSKSLNFGRSVPSCLQIRFRGMKGVIAIDPFLDEYRQWAGINGFSEELPDIKCAFRPSQDKFETKYTPKDQIEMVKPSSPVLVALNKPFINILDQVSEMQSVECHRRITNRIEELMDRQVQSFGKQMNDEIFCRNKLKEFPRRIDIDCLRTIWGFNLSREPFFRSLIKASIKFSITKQLRKEQIQIPSELGRSMLGVVDETGQLQYGQIFVQYSRNSIKKRPPRMENRKVQGAVVVTGTVLLTKNPCIVPGDVRIFEAVDIPELHHMCDVIVFPQYGPRPHPDEMAGSDLDGDEYSVIWDKQMLLDRNEDPFDFSEQLMCDFYIKYLMLDSVGQISNAHLHNSDQYGLTSRVCMDLAKKNSQAVDFTKSGTPPAPLTRAWTNDPSTDESIPPENPERIPDFHMGNERNPQYVSPRLCGRLFREFQSIDSVIKISEEQDERYDIEIDEGIRMDGSERYESSAKADLANYNGQLRSIMETYGIATEGEIMSGCIVEMRNRISDKDQDDMSFFNTNQMIETRITTLVCKFRKKFFEEFGGYQQVCILRDQADGDSNCLNWICTGPTNDMLRKGAAWYRACYEFAQKSRETRKLSFAWIVFDVIAKIKENQALRQDEIRLGGANPMYTFLEGHRKQFIEDHREEFDRFRTLEEFIDRDESSRKAISIIRMYTIKHPGLDTVLFILMKWGEVSRLFEDQPLQIYHFFLIFILFATNHWPTTDGRPQVFFKKIEMGEYAGNPGEEMTEQQRSHMMVKFLEYMASRNFRKLEMLSFRSLDFSSVFLRGEWKIYHVASLKTYFNIMFNLRFEELPVSTDKEITKGTVIREGEPFVIELPEEIRYMDVLESLKKKSDCEEIQMRRQSNRSEQKDNERGRNEEEKKKPTVRYIVSASGTLESMQLLRELCAVRIPIKNHSEGQNGSKEMAFLCYQKILEGFER</sequence>
<feature type="region of interest" description="Disordered" evidence="9">
    <location>
        <begin position="1242"/>
        <end position="1269"/>
    </location>
</feature>
<proteinExistence type="inferred from homology"/>
<evidence type="ECO:0000313" key="15">
    <source>
        <dbReference type="WBParaSite" id="Csp11.Scaffold630.g17871.t2"/>
    </source>
</evidence>
<keyword evidence="6" id="KW-0943">RNA-mediated gene silencing</keyword>
<keyword evidence="5 8" id="KW-0694">RNA-binding</keyword>
<dbReference type="PANTHER" id="PTHR23079:SF57">
    <property type="entry name" value="RNA-DIRECTED RNA POLYMERASE"/>
    <property type="match status" value="1"/>
</dbReference>
<dbReference type="Pfam" id="PF24934">
    <property type="entry name" value="DUF7752"/>
    <property type="match status" value="1"/>
</dbReference>
<dbReference type="InterPro" id="IPR058752">
    <property type="entry name" value="RDRP_C_head"/>
</dbReference>
<evidence type="ECO:0000256" key="5">
    <source>
        <dbReference type="ARBA" id="ARBA00022884"/>
    </source>
</evidence>
<evidence type="ECO:0000256" key="4">
    <source>
        <dbReference type="ARBA" id="ARBA00022695"/>
    </source>
</evidence>
<feature type="compositionally biased region" description="Polar residues" evidence="9">
    <location>
        <begin position="770"/>
        <end position="779"/>
    </location>
</feature>
<evidence type="ECO:0000256" key="3">
    <source>
        <dbReference type="ARBA" id="ARBA00022679"/>
    </source>
</evidence>
<evidence type="ECO:0000313" key="14">
    <source>
        <dbReference type="Proteomes" id="UP000095282"/>
    </source>
</evidence>
<evidence type="ECO:0000256" key="9">
    <source>
        <dbReference type="SAM" id="MobiDB-lite"/>
    </source>
</evidence>
<dbReference type="InterPro" id="IPR057596">
    <property type="entry name" value="RDRP_core"/>
</dbReference>
<dbReference type="InterPro" id="IPR056654">
    <property type="entry name" value="DUF7752"/>
</dbReference>
<feature type="domain" description="RDRP C-terminal head" evidence="13">
    <location>
        <begin position="837"/>
        <end position="1003"/>
    </location>
</feature>
<accession>A0A1I7UNX5</accession>